<dbReference type="CDD" id="cd00303">
    <property type="entry name" value="retropepsin_like"/>
    <property type="match status" value="1"/>
</dbReference>
<dbReference type="SMART" id="SM00343">
    <property type="entry name" value="ZnF_C2HC"/>
    <property type="match status" value="2"/>
</dbReference>
<organism evidence="3 4">
    <name type="scientific">Mycena belliarum</name>
    <dbReference type="NCBI Taxonomy" id="1033014"/>
    <lineage>
        <taxon>Eukaryota</taxon>
        <taxon>Fungi</taxon>
        <taxon>Dikarya</taxon>
        <taxon>Basidiomycota</taxon>
        <taxon>Agaricomycotina</taxon>
        <taxon>Agaricomycetes</taxon>
        <taxon>Agaricomycetidae</taxon>
        <taxon>Agaricales</taxon>
        <taxon>Marasmiineae</taxon>
        <taxon>Mycenaceae</taxon>
        <taxon>Mycena</taxon>
    </lineage>
</organism>
<feature type="domain" description="CCHC-type" evidence="2">
    <location>
        <begin position="1287"/>
        <end position="1303"/>
    </location>
</feature>
<feature type="compositionally biased region" description="Acidic residues" evidence="1">
    <location>
        <begin position="1929"/>
        <end position="1939"/>
    </location>
</feature>
<dbReference type="GO" id="GO:0008270">
    <property type="term" value="F:zinc ion binding"/>
    <property type="evidence" value="ECO:0007669"/>
    <property type="project" value="InterPro"/>
</dbReference>
<feature type="region of interest" description="Disordered" evidence="1">
    <location>
        <begin position="1406"/>
        <end position="1428"/>
    </location>
</feature>
<feature type="compositionally biased region" description="Pro residues" evidence="1">
    <location>
        <begin position="1626"/>
        <end position="1635"/>
    </location>
</feature>
<feature type="region of interest" description="Disordered" evidence="1">
    <location>
        <begin position="931"/>
        <end position="959"/>
    </location>
</feature>
<dbReference type="InterPro" id="IPR001878">
    <property type="entry name" value="Znf_CCHC"/>
</dbReference>
<feature type="compositionally biased region" description="Acidic residues" evidence="1">
    <location>
        <begin position="215"/>
        <end position="241"/>
    </location>
</feature>
<dbReference type="Proteomes" id="UP001222325">
    <property type="component" value="Unassembled WGS sequence"/>
</dbReference>
<feature type="compositionally biased region" description="Acidic residues" evidence="1">
    <location>
        <begin position="470"/>
        <end position="480"/>
    </location>
</feature>
<dbReference type="InterPro" id="IPR025165">
    <property type="entry name" value="DUF4100"/>
</dbReference>
<feature type="compositionally biased region" description="Basic and acidic residues" evidence="1">
    <location>
        <begin position="268"/>
        <end position="277"/>
    </location>
</feature>
<name>A0AAD6UKV8_9AGAR</name>
<feature type="region of interest" description="Disordered" evidence="1">
    <location>
        <begin position="1498"/>
        <end position="1532"/>
    </location>
</feature>
<feature type="compositionally biased region" description="Basic and acidic residues" evidence="1">
    <location>
        <begin position="601"/>
        <end position="623"/>
    </location>
</feature>
<feature type="region of interest" description="Disordered" evidence="1">
    <location>
        <begin position="467"/>
        <end position="495"/>
    </location>
</feature>
<protein>
    <recommendedName>
        <fullName evidence="2">CCHC-type domain-containing protein</fullName>
    </recommendedName>
</protein>
<feature type="region of interest" description="Disordered" evidence="1">
    <location>
        <begin position="1305"/>
        <end position="1337"/>
    </location>
</feature>
<evidence type="ECO:0000256" key="1">
    <source>
        <dbReference type="SAM" id="MobiDB-lite"/>
    </source>
</evidence>
<accession>A0AAD6UKV8</accession>
<feature type="compositionally biased region" description="Basic and acidic residues" evidence="1">
    <location>
        <begin position="578"/>
        <end position="590"/>
    </location>
</feature>
<feature type="compositionally biased region" description="Low complexity" evidence="1">
    <location>
        <begin position="1447"/>
        <end position="1469"/>
    </location>
</feature>
<feature type="region of interest" description="Disordered" evidence="1">
    <location>
        <begin position="1847"/>
        <end position="1912"/>
    </location>
</feature>
<feature type="region of interest" description="Disordered" evidence="1">
    <location>
        <begin position="1927"/>
        <end position="1946"/>
    </location>
</feature>
<gene>
    <name evidence="3" type="ORF">B0H15DRAFT_942371</name>
</gene>
<evidence type="ECO:0000313" key="4">
    <source>
        <dbReference type="Proteomes" id="UP001222325"/>
    </source>
</evidence>
<sequence length="1946" mass="216656">MTQTDFFNDEHRRAYEQAFPGPAEAGPSGYRPPTDDKRDTWSDDEEDEDHFDRQAEHEKCELILNYCSVDVQNVIYTLDTFEQRQWSRLKRDILRYFDAERAVQKYKPADVEDYVVKMRSRNMRTLTQWRKYYIKYNIIAGGPLQRGHLSRGDYNEYFWIGINRSIRPLLENRVRQSNLYRGDEQYTVAELNEAGEWYFRRNKYASLLARTKELGEDEDDEYSDEDTDSDAESSDEEDSDYEAYRRRKRQREKRKKEEVKKKARKPAHKVEHQKYEGNEDEVAGMIRKLNAMSLDDPDYTPNFYKVMALDKSGVAEKLVRAPPTYQSERIRARTPNAYTGGNNYQNQGAAPPATWPNNIPLGSNNAGNSSNDFRGCFGCLTEGHRMMECPHISELIQKRVVSYNDSTRRLTMIDGADIRRRPGESLVKAAERIAGVNTPRVMFGMAEPASLRRDAVHKFYQVQHAHISDEWTEEEPENEDGWSSSSEDLSEEDSDFEKGVYLTAPQLVKIDGAYVQNAERTVPSTRAARRQAFDGVYPPAREKTKAREVRDLQASPKPEAPRGHQEESPTAATPSRPEATKIGRSPRVDPVEPSPEPIPIEARRVRFNEPIDEGRRESREKDKPAKKKIAERKSGEEPSHLPKEEDPVVKPPGRQSALAAAVDKQQIMDRILDTQVPLTFREILATSKDLRTEMMDLIRVKNVKAVLLGNSRNHPAFAALDWPRSDGTLIKVEMETGDQTVCAIIDTGSQLDVVRADVAALKIRRTVDMQLATNMSDANGGSGQLQGWIKDVEFKCGGATTTSDLWVSQKAPFELLLGRPWQRGNLVSIDEREEGTYLIFKDRETRRPRYELLAVPYEGPVTDFHRPGNHYQSFALIQKEATGDSLEKCCQPSECGNPLLEKGLGSEEPGPWAALTHGAARIRSASAIASESERKDALKARRAREGAHTPCTSLSDDPLLEEGLSQAPRQYKREEEREGNTPHYTLMDSALTAHVTVVRPPTPFPAIEHSDQGLVPNIQYLSRRRYHHPHAPTAFMHSNDPVAVIDEAVREEWNRFERDEPASVDPSFSAAPQSVYFGSAVLPDGQRVHYHVALNNLQILKNKDTNRPFSIAGHTLGVTIESTPEGTAWNRELFYPIDSAIREEMNRMAPGTPLDEFDVGFPVHSTSRAPPLPPALAHLFREERAPLEGASSPPSNSSATASEPDSENVSSSSSTEPTSAETEAASEDPWAGEKTEALVKEIEARADRVLYLSDSDSTYSSLPDLVSLSDDEYPAPGPETFHANLRTCAVCLGPQHALADCPQLRTEPPQVRGDEGRGAPSAEEGSPGQSGASREEASEYRLSPALLELMLSVPPVAAGRIVYVLQLVSEVREAVREATRTSGAVADAERSLEVVAHELAIALRNDPRTASDAGSSPRPHVAPILTSLAGRPSVLPRRRLTNRFHWTSPEGSSASPPSSDTSDTLSSSSDDLELYAPAPRPATTRLSPILEEWIEFPPSRAGTAPPEVNNDSASFRGRSGPRPSEPGSAEDETNDQIQFWLSCGELHQADHLHQENDVCGAPLRHVVEVLYGPLRDFIDFAAMDLDGWARFRTLSSVSMGAGASAGLHPTSSDPTRHATRDTDPLPTLPRAPSPIPSAHVPALVDDRGSPLQGLNISEGETTREAAGSKRKTPSDENLGESQEGPRKKLPSLADPANVQLLAGSRRAILEGFDRLDGLVWHRYDVRPRHIYNVPTHHPLLTDVEVIKLRALYAVLFENFRYELASLVQDVLAVVFKPEYALPQILNTTFLDRQRFDGRYHYWELLPPPTTAYHYPDDDSTDSSDYDLFTESDFYDLQYPDFEFRHLDDQDVDSSSGTSSDSDFGGVSSTSQPAEPRAASLDETASEPAATASNSPPSHSGSRSRSLSVEPVAGLSSSEYFRRVRQWEGGDSDGWTDGEEVSAANAA</sequence>
<feature type="compositionally biased region" description="Low complexity" evidence="1">
    <location>
        <begin position="1190"/>
        <end position="1229"/>
    </location>
</feature>
<dbReference type="EMBL" id="JARJCN010000001">
    <property type="protein sequence ID" value="KAJ7104378.1"/>
    <property type="molecule type" value="Genomic_DNA"/>
</dbReference>
<feature type="region of interest" description="Disordered" evidence="1">
    <location>
        <begin position="215"/>
        <end position="278"/>
    </location>
</feature>
<feature type="domain" description="CCHC-type" evidence="2">
    <location>
        <begin position="375"/>
        <end position="391"/>
    </location>
</feature>
<reference evidence="3" key="1">
    <citation type="submission" date="2023-03" db="EMBL/GenBank/DDBJ databases">
        <title>Massive genome expansion in bonnet fungi (Mycena s.s.) driven by repeated elements and novel gene families across ecological guilds.</title>
        <authorList>
            <consortium name="Lawrence Berkeley National Laboratory"/>
            <person name="Harder C.B."/>
            <person name="Miyauchi S."/>
            <person name="Viragh M."/>
            <person name="Kuo A."/>
            <person name="Thoen E."/>
            <person name="Andreopoulos B."/>
            <person name="Lu D."/>
            <person name="Skrede I."/>
            <person name="Drula E."/>
            <person name="Henrissat B."/>
            <person name="Morin E."/>
            <person name="Kohler A."/>
            <person name="Barry K."/>
            <person name="LaButti K."/>
            <person name="Morin E."/>
            <person name="Salamov A."/>
            <person name="Lipzen A."/>
            <person name="Mereny Z."/>
            <person name="Hegedus B."/>
            <person name="Baldrian P."/>
            <person name="Stursova M."/>
            <person name="Weitz H."/>
            <person name="Taylor A."/>
            <person name="Grigoriev I.V."/>
            <person name="Nagy L.G."/>
            <person name="Martin F."/>
            <person name="Kauserud H."/>
        </authorList>
    </citation>
    <scope>NUCLEOTIDE SEQUENCE</scope>
    <source>
        <strain evidence="3">CBHHK173m</strain>
    </source>
</reference>
<feature type="region of interest" description="Disordered" evidence="1">
    <location>
        <begin position="1445"/>
        <end position="1481"/>
    </location>
</feature>
<feature type="compositionally biased region" description="Low complexity" evidence="1">
    <location>
        <begin position="1852"/>
        <end position="1870"/>
    </location>
</feature>
<comment type="caution">
    <text evidence="3">The sequence shown here is derived from an EMBL/GenBank/DDBJ whole genome shotgun (WGS) entry which is preliminary data.</text>
</comment>
<feature type="region of interest" description="Disordered" evidence="1">
    <location>
        <begin position="1602"/>
        <end position="1692"/>
    </location>
</feature>
<dbReference type="InterPro" id="IPR021109">
    <property type="entry name" value="Peptidase_aspartic_dom_sf"/>
</dbReference>
<feature type="compositionally biased region" description="Basic and acidic residues" evidence="1">
    <location>
        <begin position="540"/>
        <end position="551"/>
    </location>
</feature>
<feature type="compositionally biased region" description="Low complexity" evidence="1">
    <location>
        <begin position="1892"/>
        <end position="1907"/>
    </location>
</feature>
<dbReference type="GO" id="GO:0003676">
    <property type="term" value="F:nucleic acid binding"/>
    <property type="evidence" value="ECO:0007669"/>
    <property type="project" value="InterPro"/>
</dbReference>
<feature type="compositionally biased region" description="Basic residues" evidence="1">
    <location>
        <begin position="245"/>
        <end position="254"/>
    </location>
</feature>
<feature type="compositionally biased region" description="Basic and acidic residues" evidence="1">
    <location>
        <begin position="631"/>
        <end position="648"/>
    </location>
</feature>
<feature type="region of interest" description="Disordered" evidence="1">
    <location>
        <begin position="1"/>
        <end position="52"/>
    </location>
</feature>
<dbReference type="Pfam" id="PF13352">
    <property type="entry name" value="DUF4100"/>
    <property type="match status" value="1"/>
</dbReference>
<feature type="compositionally biased region" description="Basic and acidic residues" evidence="1">
    <location>
        <begin position="931"/>
        <end position="947"/>
    </location>
</feature>
<dbReference type="Gene3D" id="2.40.70.10">
    <property type="entry name" value="Acid Proteases"/>
    <property type="match status" value="1"/>
</dbReference>
<feature type="compositionally biased region" description="Basic and acidic residues" evidence="1">
    <location>
        <begin position="1614"/>
        <end position="1623"/>
    </location>
</feature>
<feature type="region of interest" description="Disordered" evidence="1">
    <location>
        <begin position="520"/>
        <end position="655"/>
    </location>
</feature>
<evidence type="ECO:0000313" key="3">
    <source>
        <dbReference type="EMBL" id="KAJ7104378.1"/>
    </source>
</evidence>
<evidence type="ECO:0000259" key="2">
    <source>
        <dbReference type="SMART" id="SM00343"/>
    </source>
</evidence>
<proteinExistence type="predicted"/>
<keyword evidence="4" id="KW-1185">Reference proteome</keyword>
<feature type="region of interest" description="Disordered" evidence="1">
    <location>
        <begin position="1185"/>
        <end position="1234"/>
    </location>
</feature>